<evidence type="ECO:0008006" key="4">
    <source>
        <dbReference type="Google" id="ProtNLM"/>
    </source>
</evidence>
<dbReference type="KEGG" id="spon:HME9304_00195"/>
<dbReference type="AlphaFoldDB" id="A0A2Z4LPA1"/>
<organism evidence="2 3">
    <name type="scientific">Flagellimonas maritima</name>
    <dbReference type="NCBI Taxonomy" id="1383885"/>
    <lineage>
        <taxon>Bacteria</taxon>
        <taxon>Pseudomonadati</taxon>
        <taxon>Bacteroidota</taxon>
        <taxon>Flavobacteriia</taxon>
        <taxon>Flavobacteriales</taxon>
        <taxon>Flavobacteriaceae</taxon>
        <taxon>Flagellimonas</taxon>
    </lineage>
</organism>
<dbReference type="EMBL" id="CP030104">
    <property type="protein sequence ID" value="AWX43208.1"/>
    <property type="molecule type" value="Genomic_DNA"/>
</dbReference>
<feature type="region of interest" description="Disordered" evidence="1">
    <location>
        <begin position="46"/>
        <end position="69"/>
    </location>
</feature>
<feature type="compositionally biased region" description="Acidic residues" evidence="1">
    <location>
        <begin position="46"/>
        <end position="55"/>
    </location>
</feature>
<sequence length="69" mass="7700">MKKFSTVLAILMLSVFTLVQCRETKEEKAEDAIEEVGEDIEDAGEEVGEEMEDAANDVKEEMDGETDDN</sequence>
<evidence type="ECO:0000313" key="3">
    <source>
        <dbReference type="Proteomes" id="UP000248536"/>
    </source>
</evidence>
<evidence type="ECO:0000256" key="1">
    <source>
        <dbReference type="SAM" id="MobiDB-lite"/>
    </source>
</evidence>
<protein>
    <recommendedName>
        <fullName evidence="4">YtxH domain-containing protein</fullName>
    </recommendedName>
</protein>
<dbReference type="Proteomes" id="UP000248536">
    <property type="component" value="Chromosome"/>
</dbReference>
<proteinExistence type="predicted"/>
<keyword evidence="3" id="KW-1185">Reference proteome</keyword>
<evidence type="ECO:0000313" key="2">
    <source>
        <dbReference type="EMBL" id="AWX43208.1"/>
    </source>
</evidence>
<accession>A0A2Z4LPA1</accession>
<name>A0A2Z4LPA1_9FLAO</name>
<gene>
    <name evidence="2" type="ORF">HME9304_00195</name>
</gene>
<reference evidence="2 3" key="1">
    <citation type="submission" date="2018-06" db="EMBL/GenBank/DDBJ databases">
        <title>Spongiibacterium sp. HME9304 Genome sequencing and assembly.</title>
        <authorList>
            <person name="Kang H."/>
            <person name="Kim H."/>
            <person name="Joh K."/>
        </authorList>
    </citation>
    <scope>NUCLEOTIDE SEQUENCE [LARGE SCALE GENOMIC DNA]</scope>
    <source>
        <strain evidence="2 3">HME9304</strain>
    </source>
</reference>
<dbReference type="RefSeq" id="WP_112376810.1">
    <property type="nucleotide sequence ID" value="NZ_CP030104.1"/>
</dbReference>